<evidence type="ECO:0000256" key="2">
    <source>
        <dbReference type="SAM" id="Phobius"/>
    </source>
</evidence>
<evidence type="ECO:0000256" key="1">
    <source>
        <dbReference type="SAM" id="MobiDB-lite"/>
    </source>
</evidence>
<reference evidence="3 4" key="1">
    <citation type="submission" date="2015-01" db="EMBL/GenBank/DDBJ databases">
        <title>Evolution of Trichinella species and genotypes.</title>
        <authorList>
            <person name="Korhonen P.K."/>
            <person name="Edoardo P."/>
            <person name="Giuseppe L.R."/>
            <person name="Gasser R.B."/>
        </authorList>
    </citation>
    <scope>NUCLEOTIDE SEQUENCE [LARGE SCALE GENOMIC DNA]</scope>
    <source>
        <strain evidence="3">ISS2496</strain>
    </source>
</reference>
<feature type="transmembrane region" description="Helical" evidence="2">
    <location>
        <begin position="21"/>
        <end position="41"/>
    </location>
</feature>
<gene>
    <name evidence="3" type="ORF">T12_15110</name>
</gene>
<proteinExistence type="predicted"/>
<accession>A0A0V0ZSE2</accession>
<name>A0A0V0ZSE2_9BILA</name>
<dbReference type="Proteomes" id="UP000054783">
    <property type="component" value="Unassembled WGS sequence"/>
</dbReference>
<comment type="caution">
    <text evidence="3">The sequence shown here is derived from an EMBL/GenBank/DDBJ whole genome shotgun (WGS) entry which is preliminary data.</text>
</comment>
<sequence>MAQAHDMSWFCYALKKIIIEFQYLFFIMSSKLVLLKPYIFYMPHKSDLKSDNRSDLLCGKSEPQHKYKNA</sequence>
<keyword evidence="4" id="KW-1185">Reference proteome</keyword>
<protein>
    <submittedName>
        <fullName evidence="3">Uncharacterized protein</fullName>
    </submittedName>
</protein>
<dbReference type="EMBL" id="JYDQ01000094">
    <property type="protein sequence ID" value="KRY15515.1"/>
    <property type="molecule type" value="Genomic_DNA"/>
</dbReference>
<evidence type="ECO:0000313" key="4">
    <source>
        <dbReference type="Proteomes" id="UP000054783"/>
    </source>
</evidence>
<organism evidence="3 4">
    <name type="scientific">Trichinella patagoniensis</name>
    <dbReference type="NCBI Taxonomy" id="990121"/>
    <lineage>
        <taxon>Eukaryota</taxon>
        <taxon>Metazoa</taxon>
        <taxon>Ecdysozoa</taxon>
        <taxon>Nematoda</taxon>
        <taxon>Enoplea</taxon>
        <taxon>Dorylaimia</taxon>
        <taxon>Trichinellida</taxon>
        <taxon>Trichinellidae</taxon>
        <taxon>Trichinella</taxon>
    </lineage>
</organism>
<dbReference type="AlphaFoldDB" id="A0A0V0ZSE2"/>
<feature type="region of interest" description="Disordered" evidence="1">
    <location>
        <begin position="46"/>
        <end position="70"/>
    </location>
</feature>
<keyword evidence="2" id="KW-1133">Transmembrane helix</keyword>
<keyword evidence="2" id="KW-0472">Membrane</keyword>
<keyword evidence="2" id="KW-0812">Transmembrane</keyword>
<evidence type="ECO:0000313" key="3">
    <source>
        <dbReference type="EMBL" id="KRY15515.1"/>
    </source>
</evidence>